<evidence type="ECO:0000313" key="1">
    <source>
        <dbReference type="EMBL" id="THU65402.1"/>
    </source>
</evidence>
<gene>
    <name evidence="1" type="ORF">C4D60_Mb05t03250</name>
</gene>
<name>A0A4S8JTC2_MUSBA</name>
<dbReference type="EMBL" id="PYDT01000003">
    <property type="protein sequence ID" value="THU65402.1"/>
    <property type="molecule type" value="Genomic_DNA"/>
</dbReference>
<comment type="caution">
    <text evidence="1">The sequence shown here is derived from an EMBL/GenBank/DDBJ whole genome shotgun (WGS) entry which is preliminary data.</text>
</comment>
<dbReference type="Proteomes" id="UP000317650">
    <property type="component" value="Chromosome 5"/>
</dbReference>
<proteinExistence type="predicted"/>
<evidence type="ECO:0000313" key="2">
    <source>
        <dbReference type="Proteomes" id="UP000317650"/>
    </source>
</evidence>
<sequence>MGCQMTTSISNLALLPLDPLSKGTMPSYLRGCLPMYGFNQEDGPYRDHLNSTCTSAEFKIY</sequence>
<dbReference type="AlphaFoldDB" id="A0A4S8JTC2"/>
<accession>A0A4S8JTC2</accession>
<keyword evidence="2" id="KW-1185">Reference proteome</keyword>
<protein>
    <submittedName>
        <fullName evidence="1">Uncharacterized protein</fullName>
    </submittedName>
</protein>
<reference evidence="1 2" key="1">
    <citation type="journal article" date="2019" name="Nat. Plants">
        <title>Genome sequencing of Musa balbisiana reveals subgenome evolution and function divergence in polyploid bananas.</title>
        <authorList>
            <person name="Yao X."/>
        </authorList>
    </citation>
    <scope>NUCLEOTIDE SEQUENCE [LARGE SCALE GENOMIC DNA]</scope>
    <source>
        <strain evidence="2">cv. DH-PKW</strain>
        <tissue evidence="1">Leaves</tissue>
    </source>
</reference>
<organism evidence="1 2">
    <name type="scientific">Musa balbisiana</name>
    <name type="common">Banana</name>
    <dbReference type="NCBI Taxonomy" id="52838"/>
    <lineage>
        <taxon>Eukaryota</taxon>
        <taxon>Viridiplantae</taxon>
        <taxon>Streptophyta</taxon>
        <taxon>Embryophyta</taxon>
        <taxon>Tracheophyta</taxon>
        <taxon>Spermatophyta</taxon>
        <taxon>Magnoliopsida</taxon>
        <taxon>Liliopsida</taxon>
        <taxon>Zingiberales</taxon>
        <taxon>Musaceae</taxon>
        <taxon>Musa</taxon>
    </lineage>
</organism>